<comment type="caution">
    <text evidence="4">The sequence shown here is derived from an EMBL/GenBank/DDBJ whole genome shotgun (WGS) entry which is preliminary data.</text>
</comment>
<sequence>MSCKVELIPITEGNHITIKEDEKIIVGRGSSLGCTDKKISRHHAELLLKKEGILVIKPTHTNPVFYRPLNGKTVHLTKDVEQELKDGDQIGLLPTSYFFRVSITKDSNKTTDEHTGNGADNHTDILPVQSKDSNQSEPTSSDQPARKLPTWMTASTSSSSPTKTASTSLKRQLSEEADQSKTTDDTSNQQPSTSDTSSTAKPVDSDNGETFDSVPSKKRTLQDCSPSSSNGSIFYLDKPQGKPRVRCPYGKSCYRKNPAHRAEQSHPGDSDCEDDKEAEDEDKKSDDADKPPCPYGKSCYRQNPQHKREYKH</sequence>
<dbReference type="InterPro" id="IPR000253">
    <property type="entry name" value="FHA_dom"/>
</dbReference>
<name>A0A815LRD5_ADIRI</name>
<feature type="domain" description="PBZ-type" evidence="3">
    <location>
        <begin position="244"/>
        <end position="269"/>
    </location>
</feature>
<proteinExistence type="predicted"/>
<dbReference type="PANTHER" id="PTHR21315">
    <property type="entry name" value="APRATAXIN AND PNK-LIKE FACTOR-RELATED"/>
    <property type="match status" value="1"/>
</dbReference>
<feature type="compositionally biased region" description="Polar residues" evidence="1">
    <location>
        <begin position="222"/>
        <end position="232"/>
    </location>
</feature>
<dbReference type="GO" id="GO:0008408">
    <property type="term" value="F:3'-5' exonuclease activity"/>
    <property type="evidence" value="ECO:0007669"/>
    <property type="project" value="InterPro"/>
</dbReference>
<feature type="domain" description="PBZ-type" evidence="3">
    <location>
        <begin position="290"/>
        <end position="312"/>
    </location>
</feature>
<dbReference type="Pfam" id="PF10283">
    <property type="entry name" value="zf-CCHH"/>
    <property type="match status" value="2"/>
</dbReference>
<dbReference type="PANTHER" id="PTHR21315:SF2">
    <property type="entry name" value="APRATAXIN AND PNK-LIKE FACTOR"/>
    <property type="match status" value="1"/>
</dbReference>
<organism evidence="4 5">
    <name type="scientific">Adineta ricciae</name>
    <name type="common">Rotifer</name>
    <dbReference type="NCBI Taxonomy" id="249248"/>
    <lineage>
        <taxon>Eukaryota</taxon>
        <taxon>Metazoa</taxon>
        <taxon>Spiralia</taxon>
        <taxon>Gnathifera</taxon>
        <taxon>Rotifera</taxon>
        <taxon>Eurotatoria</taxon>
        <taxon>Bdelloidea</taxon>
        <taxon>Adinetida</taxon>
        <taxon>Adinetidae</taxon>
        <taxon>Adineta</taxon>
    </lineage>
</organism>
<dbReference type="GO" id="GO:0005634">
    <property type="term" value="C:nucleus"/>
    <property type="evidence" value="ECO:0007669"/>
    <property type="project" value="TreeGrafter"/>
</dbReference>
<evidence type="ECO:0000259" key="3">
    <source>
        <dbReference type="Pfam" id="PF10283"/>
    </source>
</evidence>
<feature type="compositionally biased region" description="Polar residues" evidence="1">
    <location>
        <begin position="130"/>
        <end position="143"/>
    </location>
</feature>
<reference evidence="4" key="1">
    <citation type="submission" date="2021-02" db="EMBL/GenBank/DDBJ databases">
        <authorList>
            <person name="Nowell W R."/>
        </authorList>
    </citation>
    <scope>NUCLEOTIDE SEQUENCE</scope>
</reference>
<feature type="domain" description="FHA" evidence="2">
    <location>
        <begin position="25"/>
        <end position="91"/>
    </location>
</feature>
<dbReference type="Pfam" id="PF00498">
    <property type="entry name" value="FHA"/>
    <property type="match status" value="1"/>
</dbReference>
<feature type="compositionally biased region" description="Low complexity" evidence="1">
    <location>
        <begin position="153"/>
        <end position="168"/>
    </location>
</feature>
<protein>
    <recommendedName>
        <fullName evidence="6">Aprataxin and PNK-like factor</fullName>
    </recommendedName>
</protein>
<dbReference type="InterPro" id="IPR039253">
    <property type="entry name" value="APLF"/>
</dbReference>
<dbReference type="AlphaFoldDB" id="A0A815LRD5"/>
<keyword evidence="5" id="KW-1185">Reference proteome</keyword>
<dbReference type="Proteomes" id="UP000663828">
    <property type="component" value="Unassembled WGS sequence"/>
</dbReference>
<dbReference type="SUPFAM" id="SSF49879">
    <property type="entry name" value="SMAD/FHA domain"/>
    <property type="match status" value="1"/>
</dbReference>
<accession>A0A815LRD5</accession>
<evidence type="ECO:0008006" key="6">
    <source>
        <dbReference type="Google" id="ProtNLM"/>
    </source>
</evidence>
<dbReference type="GO" id="GO:0035861">
    <property type="term" value="C:site of double-strand break"/>
    <property type="evidence" value="ECO:0007669"/>
    <property type="project" value="TreeGrafter"/>
</dbReference>
<dbReference type="GO" id="GO:0006302">
    <property type="term" value="P:double-strand break repair"/>
    <property type="evidence" value="ECO:0007669"/>
    <property type="project" value="InterPro"/>
</dbReference>
<dbReference type="InterPro" id="IPR019406">
    <property type="entry name" value="APLF_PBZ"/>
</dbReference>
<gene>
    <name evidence="4" type="ORF">XAT740_LOCUS34453</name>
</gene>
<feature type="compositionally biased region" description="Basic and acidic residues" evidence="1">
    <location>
        <begin position="281"/>
        <end position="290"/>
    </location>
</feature>
<dbReference type="Gene3D" id="2.60.200.20">
    <property type="match status" value="1"/>
</dbReference>
<feature type="region of interest" description="Disordered" evidence="1">
    <location>
        <begin position="108"/>
        <end position="312"/>
    </location>
</feature>
<feature type="compositionally biased region" description="Basic and acidic residues" evidence="1">
    <location>
        <begin position="260"/>
        <end position="269"/>
    </location>
</feature>
<evidence type="ECO:0000259" key="2">
    <source>
        <dbReference type="Pfam" id="PF00498"/>
    </source>
</evidence>
<evidence type="ECO:0000313" key="5">
    <source>
        <dbReference type="Proteomes" id="UP000663828"/>
    </source>
</evidence>
<feature type="compositionally biased region" description="Acidic residues" evidence="1">
    <location>
        <begin position="270"/>
        <end position="280"/>
    </location>
</feature>
<feature type="compositionally biased region" description="Polar residues" evidence="1">
    <location>
        <begin position="185"/>
        <end position="200"/>
    </location>
</feature>
<feature type="compositionally biased region" description="Basic and acidic residues" evidence="1">
    <location>
        <begin position="172"/>
        <end position="184"/>
    </location>
</feature>
<evidence type="ECO:0000313" key="4">
    <source>
        <dbReference type="EMBL" id="CAF1406648.1"/>
    </source>
</evidence>
<dbReference type="EMBL" id="CAJNOR010003366">
    <property type="protein sequence ID" value="CAF1406648.1"/>
    <property type="molecule type" value="Genomic_DNA"/>
</dbReference>
<dbReference type="GO" id="GO:0003906">
    <property type="term" value="F:DNA-(apurinic or apyrimidinic site) endonuclease activity"/>
    <property type="evidence" value="ECO:0007669"/>
    <property type="project" value="InterPro"/>
</dbReference>
<dbReference type="InterPro" id="IPR008984">
    <property type="entry name" value="SMAD_FHA_dom_sf"/>
</dbReference>
<evidence type="ECO:0000256" key="1">
    <source>
        <dbReference type="SAM" id="MobiDB-lite"/>
    </source>
</evidence>